<dbReference type="FunFam" id="3.30.200.20:FF:000284">
    <property type="entry name" value="Serine/threonine-protein kinase PLK"/>
    <property type="match status" value="1"/>
</dbReference>
<organism evidence="5">
    <name type="scientific">Brugia timori</name>
    <dbReference type="NCBI Taxonomy" id="42155"/>
    <lineage>
        <taxon>Eukaryota</taxon>
        <taxon>Metazoa</taxon>
        <taxon>Ecdysozoa</taxon>
        <taxon>Nematoda</taxon>
        <taxon>Chromadorea</taxon>
        <taxon>Rhabditida</taxon>
        <taxon>Spirurina</taxon>
        <taxon>Spiruromorpha</taxon>
        <taxon>Filarioidea</taxon>
        <taxon>Onchocercidae</taxon>
        <taxon>Brugia</taxon>
    </lineage>
</organism>
<dbReference type="GO" id="GO:0005813">
    <property type="term" value="C:centrosome"/>
    <property type="evidence" value="ECO:0007669"/>
    <property type="project" value="TreeGrafter"/>
</dbReference>
<accession>A0A0R3QIT9</accession>
<dbReference type="WBParaSite" id="BTMF_0000633101-mRNA-1">
    <property type="protein sequence ID" value="BTMF_0000633101-mRNA-1"/>
    <property type="gene ID" value="BTMF_0000633101"/>
</dbReference>
<dbReference type="Gene3D" id="3.30.200.20">
    <property type="entry name" value="Phosphorylase Kinase, domain 1"/>
    <property type="match status" value="1"/>
</dbReference>
<dbReference type="GO" id="GO:0000776">
    <property type="term" value="C:kinetochore"/>
    <property type="evidence" value="ECO:0007669"/>
    <property type="project" value="TreeGrafter"/>
</dbReference>
<dbReference type="GO" id="GO:0005737">
    <property type="term" value="C:cytoplasm"/>
    <property type="evidence" value="ECO:0007669"/>
    <property type="project" value="TreeGrafter"/>
</dbReference>
<dbReference type="GO" id="GO:0007052">
    <property type="term" value="P:mitotic spindle organization"/>
    <property type="evidence" value="ECO:0007669"/>
    <property type="project" value="TreeGrafter"/>
</dbReference>
<evidence type="ECO:0000259" key="2">
    <source>
        <dbReference type="PROSITE" id="PS50011"/>
    </source>
</evidence>
<evidence type="ECO:0000313" key="3">
    <source>
        <dbReference type="EMBL" id="VDO18223.1"/>
    </source>
</evidence>
<keyword evidence="4" id="KW-1185">Reference proteome</keyword>
<dbReference type="GO" id="GO:0000922">
    <property type="term" value="C:spindle pole"/>
    <property type="evidence" value="ECO:0007669"/>
    <property type="project" value="TreeGrafter"/>
</dbReference>
<proteinExistence type="predicted"/>
<keyword evidence="1" id="KW-0547">Nucleotide-binding</keyword>
<gene>
    <name evidence="3" type="ORF">BTMF_LOCUS5569</name>
</gene>
<reference evidence="3 4" key="2">
    <citation type="submission" date="2018-11" db="EMBL/GenBank/DDBJ databases">
        <authorList>
            <consortium name="Pathogen Informatics"/>
        </authorList>
    </citation>
    <scope>NUCLEOTIDE SEQUENCE [LARGE SCALE GENOMIC DNA]</scope>
</reference>
<dbReference type="GO" id="GO:0005634">
    <property type="term" value="C:nucleus"/>
    <property type="evidence" value="ECO:0007669"/>
    <property type="project" value="TreeGrafter"/>
</dbReference>
<dbReference type="InterPro" id="IPR011009">
    <property type="entry name" value="Kinase-like_dom_sf"/>
</dbReference>
<reference evidence="5" key="1">
    <citation type="submission" date="2017-02" db="UniProtKB">
        <authorList>
            <consortium name="WormBaseParasite"/>
        </authorList>
    </citation>
    <scope>IDENTIFICATION</scope>
</reference>
<dbReference type="AlphaFoldDB" id="A0A0R3QIT9"/>
<evidence type="ECO:0000313" key="5">
    <source>
        <dbReference type="WBParaSite" id="BTMF_0000633101-mRNA-1"/>
    </source>
</evidence>
<dbReference type="GO" id="GO:0005524">
    <property type="term" value="F:ATP binding"/>
    <property type="evidence" value="ECO:0007669"/>
    <property type="project" value="UniProtKB-UniRule"/>
</dbReference>
<feature type="binding site" evidence="1">
    <location>
        <position position="53"/>
    </location>
    <ligand>
        <name>ATP</name>
        <dbReference type="ChEBI" id="CHEBI:30616"/>
    </ligand>
</feature>
<protein>
    <submittedName>
        <fullName evidence="5">Protein kinase domain-containing protein</fullName>
    </submittedName>
</protein>
<dbReference type="PANTHER" id="PTHR24345:SF93">
    <property type="entry name" value="SERINE_THREONINE-PROTEIN KINASE PLK1"/>
    <property type="match status" value="1"/>
</dbReference>
<evidence type="ECO:0000256" key="1">
    <source>
        <dbReference type="PROSITE-ProRule" id="PRU10141"/>
    </source>
</evidence>
<dbReference type="PROSITE" id="PS00107">
    <property type="entry name" value="PROTEIN_KINASE_ATP"/>
    <property type="match status" value="1"/>
</dbReference>
<evidence type="ECO:0000313" key="4">
    <source>
        <dbReference type="Proteomes" id="UP000280834"/>
    </source>
</evidence>
<dbReference type="GO" id="GO:0004674">
    <property type="term" value="F:protein serine/threonine kinase activity"/>
    <property type="evidence" value="ECO:0007669"/>
    <property type="project" value="TreeGrafter"/>
</dbReference>
<dbReference type="InterPro" id="IPR017441">
    <property type="entry name" value="Protein_kinase_ATP_BS"/>
</dbReference>
<dbReference type="Proteomes" id="UP000280834">
    <property type="component" value="Unassembled WGS sequence"/>
</dbReference>
<dbReference type="PROSITE" id="PS50011">
    <property type="entry name" value="PROTEIN_KINASE_DOM"/>
    <property type="match status" value="1"/>
</dbReference>
<name>A0A0R3QIT9_9BILA</name>
<dbReference type="EMBL" id="UZAG01006050">
    <property type="protein sequence ID" value="VDO18223.1"/>
    <property type="molecule type" value="Genomic_DNA"/>
</dbReference>
<dbReference type="SUPFAM" id="SSF56112">
    <property type="entry name" value="Protein kinase-like (PK-like)"/>
    <property type="match status" value="1"/>
</dbReference>
<feature type="domain" description="Protein kinase" evidence="2">
    <location>
        <begin position="24"/>
        <end position="123"/>
    </location>
</feature>
<keyword evidence="1" id="KW-0067">ATP-binding</keyword>
<sequence length="123" mass="14253">MSSKKPVLKEVPDVVVNAVTGATYKKGRFLGKGGFARCYELTDIKDQRFYAGKVVSKLLLLKNHQRDKMAQEIRIHRSLQHKHIVRMDGFFEDTDNVYILLELCPRRVCFLNTTKILNFPLEI</sequence>
<dbReference type="STRING" id="42155.A0A0R3QIT9"/>
<dbReference type="PANTHER" id="PTHR24345">
    <property type="entry name" value="SERINE/THREONINE-PROTEIN KINASE PLK"/>
    <property type="match status" value="1"/>
</dbReference>
<dbReference type="Pfam" id="PF00069">
    <property type="entry name" value="Pkinase"/>
    <property type="match status" value="1"/>
</dbReference>
<dbReference type="InterPro" id="IPR000719">
    <property type="entry name" value="Prot_kinase_dom"/>
</dbReference>